<dbReference type="InterPro" id="IPR036388">
    <property type="entry name" value="WH-like_DNA-bd_sf"/>
</dbReference>
<keyword evidence="10" id="KW-0238">DNA-binding</keyword>
<reference evidence="15 16" key="1">
    <citation type="submission" date="2019-02" db="EMBL/GenBank/DDBJ databases">
        <title>Deep-cultivation of Planctomycetes and their phenomic and genomic characterization uncovers novel biology.</title>
        <authorList>
            <person name="Wiegand S."/>
            <person name="Jogler M."/>
            <person name="Boedeker C."/>
            <person name="Pinto D."/>
            <person name="Vollmers J."/>
            <person name="Rivas-Marin E."/>
            <person name="Kohn T."/>
            <person name="Peeters S.H."/>
            <person name="Heuer A."/>
            <person name="Rast P."/>
            <person name="Oberbeckmann S."/>
            <person name="Bunk B."/>
            <person name="Jeske O."/>
            <person name="Meyerdierks A."/>
            <person name="Storesund J.E."/>
            <person name="Kallscheuer N."/>
            <person name="Luecker S."/>
            <person name="Lage O.M."/>
            <person name="Pohl T."/>
            <person name="Merkel B.J."/>
            <person name="Hornburger P."/>
            <person name="Mueller R.-W."/>
            <person name="Bruemmer F."/>
            <person name="Labrenz M."/>
            <person name="Spormann A.M."/>
            <person name="Op Den Camp H."/>
            <person name="Overmann J."/>
            <person name="Amann R."/>
            <person name="Jetten M.S.M."/>
            <person name="Mascher T."/>
            <person name="Medema M.H."/>
            <person name="Devos D.P."/>
            <person name="Kaster A.-K."/>
            <person name="Ovreas L."/>
            <person name="Rohde M."/>
            <person name="Galperin M.Y."/>
            <person name="Jogler C."/>
        </authorList>
    </citation>
    <scope>NUCLEOTIDE SEQUENCE [LARGE SCALE GENOMIC DNA]</scope>
    <source>
        <strain evidence="15 16">Pla111</strain>
    </source>
</reference>
<evidence type="ECO:0000313" key="16">
    <source>
        <dbReference type="Proteomes" id="UP000318995"/>
    </source>
</evidence>
<evidence type="ECO:0000256" key="12">
    <source>
        <dbReference type="PIRSR" id="PIRSR602481-1"/>
    </source>
</evidence>
<feature type="binding site" evidence="12">
    <location>
        <position position="125"/>
    </location>
    <ligand>
        <name>Zn(2+)</name>
        <dbReference type="ChEBI" id="CHEBI:29105"/>
    </ligand>
</feature>
<dbReference type="InterPro" id="IPR002481">
    <property type="entry name" value="FUR"/>
</dbReference>
<evidence type="ECO:0000256" key="7">
    <source>
        <dbReference type="ARBA" id="ARBA00022723"/>
    </source>
</evidence>
<dbReference type="GO" id="GO:0008270">
    <property type="term" value="F:zinc ion binding"/>
    <property type="evidence" value="ECO:0007669"/>
    <property type="project" value="TreeGrafter"/>
</dbReference>
<evidence type="ECO:0000256" key="2">
    <source>
        <dbReference type="ARBA" id="ARBA00007957"/>
    </source>
</evidence>
<comment type="similarity">
    <text evidence="2">Belongs to the Fur family.</text>
</comment>
<dbReference type="GO" id="GO:0000976">
    <property type="term" value="F:transcription cis-regulatory region binding"/>
    <property type="evidence" value="ECO:0007669"/>
    <property type="project" value="TreeGrafter"/>
</dbReference>
<keyword evidence="9" id="KW-0805">Transcription regulation</keyword>
<dbReference type="Proteomes" id="UP000318995">
    <property type="component" value="Unassembled WGS sequence"/>
</dbReference>
<organism evidence="15 16">
    <name type="scientific">Botrimarina hoheduenensis</name>
    <dbReference type="NCBI Taxonomy" id="2528000"/>
    <lineage>
        <taxon>Bacteria</taxon>
        <taxon>Pseudomonadati</taxon>
        <taxon>Planctomycetota</taxon>
        <taxon>Planctomycetia</taxon>
        <taxon>Pirellulales</taxon>
        <taxon>Lacipirellulaceae</taxon>
        <taxon>Botrimarina</taxon>
    </lineage>
</organism>
<keyword evidence="6" id="KW-0678">Repressor</keyword>
<proteinExistence type="inferred from homology"/>
<dbReference type="Pfam" id="PF01475">
    <property type="entry name" value="FUR"/>
    <property type="match status" value="1"/>
</dbReference>
<comment type="caution">
    <text evidence="15">The sequence shown here is derived from an EMBL/GenBank/DDBJ whole genome shotgun (WGS) entry which is preliminary data.</text>
</comment>
<dbReference type="EMBL" id="SJPH01000004">
    <property type="protein sequence ID" value="TWT43240.1"/>
    <property type="molecule type" value="Genomic_DNA"/>
</dbReference>
<dbReference type="GO" id="GO:0045892">
    <property type="term" value="P:negative regulation of DNA-templated transcription"/>
    <property type="evidence" value="ECO:0007669"/>
    <property type="project" value="TreeGrafter"/>
</dbReference>
<comment type="cofactor">
    <cofactor evidence="12">
        <name>Zn(2+)</name>
        <dbReference type="ChEBI" id="CHEBI:29105"/>
    </cofactor>
    <text evidence="12">Binds 1 zinc ion per subunit.</text>
</comment>
<comment type="subcellular location">
    <subcellularLocation>
        <location evidence="1">Cytoplasm</location>
    </subcellularLocation>
</comment>
<comment type="subunit">
    <text evidence="3">Homodimer.</text>
</comment>
<evidence type="ECO:0000256" key="1">
    <source>
        <dbReference type="ARBA" id="ARBA00004496"/>
    </source>
</evidence>
<dbReference type="AlphaFoldDB" id="A0A5C5VXR4"/>
<feature type="binding site" evidence="12">
    <location>
        <position position="169"/>
    </location>
    <ligand>
        <name>Zn(2+)</name>
        <dbReference type="ChEBI" id="CHEBI:29105"/>
    </ligand>
</feature>
<evidence type="ECO:0000256" key="8">
    <source>
        <dbReference type="ARBA" id="ARBA00022833"/>
    </source>
</evidence>
<feature type="binding site" evidence="12">
    <location>
        <position position="128"/>
    </location>
    <ligand>
        <name>Zn(2+)</name>
        <dbReference type="ChEBI" id="CHEBI:29105"/>
    </ligand>
</feature>
<dbReference type="PANTHER" id="PTHR33202">
    <property type="entry name" value="ZINC UPTAKE REGULATION PROTEIN"/>
    <property type="match status" value="1"/>
</dbReference>
<dbReference type="GO" id="GO:0003700">
    <property type="term" value="F:DNA-binding transcription factor activity"/>
    <property type="evidence" value="ECO:0007669"/>
    <property type="project" value="InterPro"/>
</dbReference>
<keyword evidence="8 12" id="KW-0862">Zinc</keyword>
<evidence type="ECO:0000256" key="13">
    <source>
        <dbReference type="PIRSR" id="PIRSR602481-2"/>
    </source>
</evidence>
<keyword evidence="16" id="KW-1185">Reference proteome</keyword>
<feature type="binding site" evidence="13">
    <location>
        <position position="121"/>
    </location>
    <ligand>
        <name>Fe cation</name>
        <dbReference type="ChEBI" id="CHEBI:24875"/>
    </ligand>
</feature>
<dbReference type="GO" id="GO:1900376">
    <property type="term" value="P:regulation of secondary metabolite biosynthetic process"/>
    <property type="evidence" value="ECO:0007669"/>
    <property type="project" value="TreeGrafter"/>
</dbReference>
<comment type="cofactor">
    <cofactor evidence="13">
        <name>Mn(2+)</name>
        <dbReference type="ChEBI" id="CHEBI:29035"/>
    </cofactor>
    <cofactor evidence="13">
        <name>Fe(2+)</name>
        <dbReference type="ChEBI" id="CHEBI:29033"/>
    </cofactor>
    <text evidence="13">Binds 1 Mn(2+) or Fe(2+) ion per subunit.</text>
</comment>
<feature type="region of interest" description="Disordered" evidence="14">
    <location>
        <begin position="1"/>
        <end position="22"/>
    </location>
</feature>
<gene>
    <name evidence="15" type="primary">fur</name>
    <name evidence="15" type="ORF">Pla111_21900</name>
</gene>
<accession>A0A5C5VXR4</accession>
<keyword evidence="7 12" id="KW-0479">Metal-binding</keyword>
<dbReference type="Gene3D" id="3.30.1490.190">
    <property type="match status" value="1"/>
</dbReference>
<evidence type="ECO:0000256" key="11">
    <source>
        <dbReference type="ARBA" id="ARBA00023163"/>
    </source>
</evidence>
<evidence type="ECO:0000256" key="3">
    <source>
        <dbReference type="ARBA" id="ARBA00011738"/>
    </source>
</evidence>
<dbReference type="Gene3D" id="1.10.10.10">
    <property type="entry name" value="Winged helix-like DNA-binding domain superfamily/Winged helix DNA-binding domain"/>
    <property type="match status" value="1"/>
</dbReference>
<protein>
    <recommendedName>
        <fullName evidence="4">Ferric uptake regulation protein</fullName>
    </recommendedName>
</protein>
<dbReference type="GO" id="GO:0005829">
    <property type="term" value="C:cytosol"/>
    <property type="evidence" value="ECO:0007669"/>
    <property type="project" value="TreeGrafter"/>
</dbReference>
<evidence type="ECO:0000256" key="4">
    <source>
        <dbReference type="ARBA" id="ARBA00020910"/>
    </source>
</evidence>
<name>A0A5C5VXR4_9BACT</name>
<dbReference type="OrthoDB" id="8659436at2"/>
<evidence type="ECO:0000256" key="6">
    <source>
        <dbReference type="ARBA" id="ARBA00022491"/>
    </source>
</evidence>
<keyword evidence="11" id="KW-0804">Transcription</keyword>
<dbReference type="CDD" id="cd07153">
    <property type="entry name" value="Fur_like"/>
    <property type="match status" value="1"/>
</dbReference>
<keyword evidence="5" id="KW-0963">Cytoplasm</keyword>
<sequence length="183" mass="20581">MISPSSTAKSSSAKHPLGQVRVSMTPQQRFEEYLQSKGKRTTQQRRVLIDHVFASHSHFDADELIDQLDAKATESRSSAARVSRATVYRALDELVEAGLLRKMTLGGRSVYEHDYGYPQHDHLHCEACNQLVEFRSEAMDALCEEVASENGFRLTGGRRLILTGICPDCAAKRHRRRSPLDLI</sequence>
<keyword evidence="13" id="KW-0408">Iron</keyword>
<evidence type="ECO:0000256" key="14">
    <source>
        <dbReference type="SAM" id="MobiDB-lite"/>
    </source>
</evidence>
<dbReference type="InterPro" id="IPR036390">
    <property type="entry name" value="WH_DNA-bd_sf"/>
</dbReference>
<dbReference type="SUPFAM" id="SSF46785">
    <property type="entry name" value="Winged helix' DNA-binding domain"/>
    <property type="match status" value="1"/>
</dbReference>
<dbReference type="RefSeq" id="WP_146574208.1">
    <property type="nucleotide sequence ID" value="NZ_SJPH01000004.1"/>
</dbReference>
<evidence type="ECO:0000256" key="5">
    <source>
        <dbReference type="ARBA" id="ARBA00022490"/>
    </source>
</evidence>
<feature type="binding site" evidence="12">
    <location>
        <position position="166"/>
    </location>
    <ligand>
        <name>Zn(2+)</name>
        <dbReference type="ChEBI" id="CHEBI:29105"/>
    </ligand>
</feature>
<feature type="compositionally biased region" description="Low complexity" evidence="14">
    <location>
        <begin position="1"/>
        <end position="14"/>
    </location>
</feature>
<dbReference type="InterPro" id="IPR043135">
    <property type="entry name" value="Fur_C"/>
</dbReference>
<evidence type="ECO:0000256" key="9">
    <source>
        <dbReference type="ARBA" id="ARBA00023015"/>
    </source>
</evidence>
<evidence type="ECO:0000256" key="10">
    <source>
        <dbReference type="ARBA" id="ARBA00023125"/>
    </source>
</evidence>
<dbReference type="PANTHER" id="PTHR33202:SF2">
    <property type="entry name" value="FERRIC UPTAKE REGULATION PROTEIN"/>
    <property type="match status" value="1"/>
</dbReference>
<evidence type="ECO:0000313" key="15">
    <source>
        <dbReference type="EMBL" id="TWT43240.1"/>
    </source>
</evidence>